<dbReference type="AlphaFoldDB" id="A0A7R7I0V3"/>
<dbReference type="Pfam" id="PF08338">
    <property type="entry name" value="DUF1731"/>
    <property type="match status" value="1"/>
</dbReference>
<evidence type="ECO:0000256" key="1">
    <source>
        <dbReference type="ARBA" id="ARBA00009353"/>
    </source>
</evidence>
<feature type="domain" description="DUF1731" evidence="4">
    <location>
        <begin position="426"/>
        <end position="474"/>
    </location>
</feature>
<feature type="domain" description="Coenzyme Q-binding protein COQ10 START" evidence="3">
    <location>
        <begin position="28"/>
        <end position="155"/>
    </location>
</feature>
<dbReference type="Pfam" id="PF03364">
    <property type="entry name" value="Polyketide_cyc"/>
    <property type="match status" value="1"/>
</dbReference>
<dbReference type="Pfam" id="PF01370">
    <property type="entry name" value="Epimerase"/>
    <property type="match status" value="1"/>
</dbReference>
<evidence type="ECO:0000259" key="4">
    <source>
        <dbReference type="Pfam" id="PF08338"/>
    </source>
</evidence>
<accession>A0A7R7I0V3</accession>
<dbReference type="InterPro" id="IPR005031">
    <property type="entry name" value="COQ10_START"/>
</dbReference>
<keyword evidence="6" id="KW-1185">Reference proteome</keyword>
<name>A0A7R7I0V3_9ACTN</name>
<dbReference type="EMBL" id="AP023355">
    <property type="protein sequence ID" value="BCJ38408.1"/>
    <property type="molecule type" value="Genomic_DNA"/>
</dbReference>
<dbReference type="Gene3D" id="3.30.530.20">
    <property type="match status" value="1"/>
</dbReference>
<organism evidence="5 6">
    <name type="scientific">Actinocatenispora thailandica</name>
    <dbReference type="NCBI Taxonomy" id="227318"/>
    <lineage>
        <taxon>Bacteria</taxon>
        <taxon>Bacillati</taxon>
        <taxon>Actinomycetota</taxon>
        <taxon>Actinomycetes</taxon>
        <taxon>Micromonosporales</taxon>
        <taxon>Micromonosporaceae</taxon>
        <taxon>Actinocatenispora</taxon>
    </lineage>
</organism>
<dbReference type="SUPFAM" id="SSF51735">
    <property type="entry name" value="NAD(P)-binding Rossmann-fold domains"/>
    <property type="match status" value="1"/>
</dbReference>
<dbReference type="InterPro" id="IPR001509">
    <property type="entry name" value="Epimerase_deHydtase"/>
</dbReference>
<protein>
    <submittedName>
        <fullName evidence="5">Nucleoside-diphosphate sugar epimerase</fullName>
    </submittedName>
</protein>
<dbReference type="InterPro" id="IPR010099">
    <property type="entry name" value="SDR39U1"/>
</dbReference>
<evidence type="ECO:0000313" key="5">
    <source>
        <dbReference type="EMBL" id="BCJ38408.1"/>
    </source>
</evidence>
<reference evidence="5 6" key="1">
    <citation type="submission" date="2020-08" db="EMBL/GenBank/DDBJ databases">
        <title>Whole genome shotgun sequence of Actinocatenispora thailandica NBRC 105041.</title>
        <authorList>
            <person name="Komaki H."/>
            <person name="Tamura T."/>
        </authorList>
    </citation>
    <scope>NUCLEOTIDE SEQUENCE [LARGE SCALE GENOMIC DNA]</scope>
    <source>
        <strain evidence="5 6">NBRC 105041</strain>
    </source>
</reference>
<proteinExistence type="inferred from homology"/>
<dbReference type="NCBIfam" id="TIGR01777">
    <property type="entry name" value="yfcH"/>
    <property type="match status" value="1"/>
</dbReference>
<dbReference type="KEGG" id="atl:Athai_59110"/>
<dbReference type="PANTHER" id="PTHR11092">
    <property type="entry name" value="SUGAR NUCLEOTIDE EPIMERASE RELATED"/>
    <property type="match status" value="1"/>
</dbReference>
<evidence type="ECO:0000313" key="6">
    <source>
        <dbReference type="Proteomes" id="UP000611640"/>
    </source>
</evidence>
<evidence type="ECO:0000259" key="2">
    <source>
        <dbReference type="Pfam" id="PF01370"/>
    </source>
</evidence>
<dbReference type="InterPro" id="IPR023393">
    <property type="entry name" value="START-like_dom_sf"/>
</dbReference>
<dbReference type="SUPFAM" id="SSF55961">
    <property type="entry name" value="Bet v1-like"/>
    <property type="match status" value="1"/>
</dbReference>
<dbReference type="InterPro" id="IPR013549">
    <property type="entry name" value="DUF1731"/>
</dbReference>
<dbReference type="Proteomes" id="UP000611640">
    <property type="component" value="Chromosome"/>
</dbReference>
<dbReference type="InterPro" id="IPR036291">
    <property type="entry name" value="NAD(P)-bd_dom_sf"/>
</dbReference>
<gene>
    <name evidence="5" type="ORF">Athai_59110</name>
</gene>
<dbReference type="PANTHER" id="PTHR11092:SF0">
    <property type="entry name" value="EPIMERASE FAMILY PROTEIN SDR39U1"/>
    <property type="match status" value="1"/>
</dbReference>
<feature type="domain" description="NAD-dependent epimerase/dehydratase" evidence="2">
    <location>
        <begin position="178"/>
        <end position="391"/>
    </location>
</feature>
<comment type="similarity">
    <text evidence="1">Belongs to the NAD(P)-dependent epimerase/dehydratase family. SDR39U1 subfamily.</text>
</comment>
<sequence length="478" mass="51759">MRWERERADWKLRGWGFAVHSFTAETSLPHPVREVFDWHTRPGAIRRLLPPWEPVTVAQEAPDLAEGAEAILRLAGPPASIAPRWVARHTALEPPHEFTDVQISGPFDSWRHRHVFDETDTGCDLRDEVSYQLPLGSAGELAAGQVQARLRRMFAYRHRQLADDLAAHAAAGSAPLTVAVAGASGLIGQALTAFLTTGGHRVIRLVRRTPRVPDEVFWDPERASLDPDALRPADAVVNLAGAPIAGRFTHAHKDAVRRSRILGTGLLARTLATLRREDAGPRVFVSGSAIGYYGAERGTERVDEQSGPGTDFLATLCREWEAAAGPAREAGVRVVQVRTGVVQSPAGGMLRYQLPQFLAAAGGRLGPGDQWLSWVSIDDIVGIFHHALTNDEISGPVNGTAPAPVTNASYTATLARVLHRPAVLPVPAFAPRLLLGGEGAQLTVLASQNAHPDVLARSGYRFRQPDLESCLRHVLGRV</sequence>
<dbReference type="CDD" id="cd07820">
    <property type="entry name" value="SRPBCC_3"/>
    <property type="match status" value="1"/>
</dbReference>
<evidence type="ECO:0000259" key="3">
    <source>
        <dbReference type="Pfam" id="PF03364"/>
    </source>
</evidence>
<dbReference type="Gene3D" id="3.40.50.720">
    <property type="entry name" value="NAD(P)-binding Rossmann-like Domain"/>
    <property type="match status" value="1"/>
</dbReference>